<sequence>MKKLLLLAIVFFISLIKAQTITLTSSNLPIIVIDTYGETIPNEPKISAHMGIIYNGAEEINYLTDPFNHYNDNIGIEIRGHSSQNFPKKSYGIETRDSEGENLNISLFGMPEENDWVLYAPYSDKSLM</sequence>
<name>A0A382WUW7_9ZZZZ</name>
<dbReference type="Pfam" id="PF08757">
    <property type="entry name" value="CotH"/>
    <property type="match status" value="1"/>
</dbReference>
<evidence type="ECO:0000313" key="1">
    <source>
        <dbReference type="EMBL" id="SVD62424.1"/>
    </source>
</evidence>
<dbReference type="AlphaFoldDB" id="A0A382WUW7"/>
<dbReference type="InterPro" id="IPR014867">
    <property type="entry name" value="Spore_coat_CotH_CotH2/3/7"/>
</dbReference>
<feature type="non-terminal residue" evidence="1">
    <location>
        <position position="128"/>
    </location>
</feature>
<reference evidence="1" key="1">
    <citation type="submission" date="2018-05" db="EMBL/GenBank/DDBJ databases">
        <authorList>
            <person name="Lanie J.A."/>
            <person name="Ng W.-L."/>
            <person name="Kazmierczak K.M."/>
            <person name="Andrzejewski T.M."/>
            <person name="Davidsen T.M."/>
            <person name="Wayne K.J."/>
            <person name="Tettelin H."/>
            <person name="Glass J.I."/>
            <person name="Rusch D."/>
            <person name="Podicherti R."/>
            <person name="Tsui H.-C.T."/>
            <person name="Winkler M.E."/>
        </authorList>
    </citation>
    <scope>NUCLEOTIDE SEQUENCE</scope>
</reference>
<dbReference type="EMBL" id="UINC01162590">
    <property type="protein sequence ID" value="SVD62424.1"/>
    <property type="molecule type" value="Genomic_DNA"/>
</dbReference>
<organism evidence="1">
    <name type="scientific">marine metagenome</name>
    <dbReference type="NCBI Taxonomy" id="408172"/>
    <lineage>
        <taxon>unclassified sequences</taxon>
        <taxon>metagenomes</taxon>
        <taxon>ecological metagenomes</taxon>
    </lineage>
</organism>
<gene>
    <name evidence="1" type="ORF">METZ01_LOCUS415278</name>
</gene>
<protein>
    <submittedName>
        <fullName evidence="1">Uncharacterized protein</fullName>
    </submittedName>
</protein>
<accession>A0A382WUW7</accession>
<proteinExistence type="predicted"/>